<evidence type="ECO:0000256" key="6">
    <source>
        <dbReference type="SAM" id="Phobius"/>
    </source>
</evidence>
<dbReference type="Proteomes" id="UP000010552">
    <property type="component" value="Unassembled WGS sequence"/>
</dbReference>
<sequence length="276" mass="30149">MNSMTSAGPTANSVFVAAPQNPYPTMPGAMSQGPLYPWNQPQVHLIPGNPPGPEPSACVRPDQRGLKEGKVLGAIQILIGLVHIGLGFVMATLLRSYQAFSFYKGFPFWGGIWFIISGSLSVSAEKQPKSPSLVKCSLGFNIVSVIYSVTGMIFFIIDMSINSLYVYTDYYIHWSLTPGMAVSSVLLIFCLLEFCIACTAINFGCQLVCYSQNHEREESNGLEHPWSFLHPYYCASCVHVFQVGMVLPNVYVATSTVVPEPANPPPTYSTEVQGSK</sequence>
<feature type="transmembrane region" description="Helical" evidence="6">
    <location>
        <begin position="71"/>
        <end position="94"/>
    </location>
</feature>
<evidence type="ECO:0000313" key="7">
    <source>
        <dbReference type="EMBL" id="ELK13496.1"/>
    </source>
</evidence>
<gene>
    <name evidence="7" type="ORF">PAL_GLEAN10011536</name>
</gene>
<organism evidence="7 8">
    <name type="scientific">Pteropus alecto</name>
    <name type="common">Black flying fox</name>
    <dbReference type="NCBI Taxonomy" id="9402"/>
    <lineage>
        <taxon>Eukaryota</taxon>
        <taxon>Metazoa</taxon>
        <taxon>Chordata</taxon>
        <taxon>Craniata</taxon>
        <taxon>Vertebrata</taxon>
        <taxon>Euteleostomi</taxon>
        <taxon>Mammalia</taxon>
        <taxon>Eutheria</taxon>
        <taxon>Laurasiatheria</taxon>
        <taxon>Chiroptera</taxon>
        <taxon>Yinpterochiroptera</taxon>
        <taxon>Pteropodoidea</taxon>
        <taxon>Pteropodidae</taxon>
        <taxon>Pteropodinae</taxon>
        <taxon>Pteropus</taxon>
    </lineage>
</organism>
<comment type="similarity">
    <text evidence="2">Belongs to the MS4A family.</text>
</comment>
<evidence type="ECO:0000256" key="5">
    <source>
        <dbReference type="ARBA" id="ARBA00023136"/>
    </source>
</evidence>
<dbReference type="PANTHER" id="PTHR23320:SF155">
    <property type="entry name" value="MEMBRANE-SPANNING 4-DOMAINS SUBFAMILY A MEMBER 8"/>
    <property type="match status" value="1"/>
</dbReference>
<keyword evidence="4 6" id="KW-1133">Transmembrane helix</keyword>
<evidence type="ECO:0000256" key="3">
    <source>
        <dbReference type="ARBA" id="ARBA00022692"/>
    </source>
</evidence>
<dbReference type="InterPro" id="IPR007237">
    <property type="entry name" value="CD20-like"/>
</dbReference>
<reference evidence="8" key="1">
    <citation type="journal article" date="2013" name="Science">
        <title>Comparative analysis of bat genomes provides insight into the evolution of flight and immunity.</title>
        <authorList>
            <person name="Zhang G."/>
            <person name="Cowled C."/>
            <person name="Shi Z."/>
            <person name="Huang Z."/>
            <person name="Bishop-Lilly K.A."/>
            <person name="Fang X."/>
            <person name="Wynne J.W."/>
            <person name="Xiong Z."/>
            <person name="Baker M.L."/>
            <person name="Zhao W."/>
            <person name="Tachedjian M."/>
            <person name="Zhu Y."/>
            <person name="Zhou P."/>
            <person name="Jiang X."/>
            <person name="Ng J."/>
            <person name="Yang L."/>
            <person name="Wu L."/>
            <person name="Xiao J."/>
            <person name="Feng Y."/>
            <person name="Chen Y."/>
            <person name="Sun X."/>
            <person name="Zhang Y."/>
            <person name="Marsh G.A."/>
            <person name="Crameri G."/>
            <person name="Broder C.C."/>
            <person name="Frey K.G."/>
            <person name="Wang L.F."/>
            <person name="Wang J."/>
        </authorList>
    </citation>
    <scope>NUCLEOTIDE SEQUENCE [LARGE SCALE GENOMIC DNA]</scope>
</reference>
<dbReference type="GO" id="GO:0007166">
    <property type="term" value="P:cell surface receptor signaling pathway"/>
    <property type="evidence" value="ECO:0007669"/>
    <property type="project" value="TreeGrafter"/>
</dbReference>
<dbReference type="AlphaFoldDB" id="L5KRD5"/>
<evidence type="ECO:0000256" key="1">
    <source>
        <dbReference type="ARBA" id="ARBA00004141"/>
    </source>
</evidence>
<feature type="transmembrane region" description="Helical" evidence="6">
    <location>
        <begin position="106"/>
        <end position="124"/>
    </location>
</feature>
<dbReference type="InParanoid" id="L5KRD5"/>
<dbReference type="FunCoup" id="L5KRD5">
    <property type="interactions" value="19"/>
</dbReference>
<name>L5KRD5_PTEAL</name>
<comment type="subcellular location">
    <subcellularLocation>
        <location evidence="1">Membrane</location>
        <topology evidence="1">Multi-pass membrane protein</topology>
    </subcellularLocation>
</comment>
<accession>L5KRD5</accession>
<dbReference type="Pfam" id="PF04103">
    <property type="entry name" value="CD20"/>
    <property type="match status" value="1"/>
</dbReference>
<dbReference type="STRING" id="9402.L5KRD5"/>
<dbReference type="PANTHER" id="PTHR23320">
    <property type="entry name" value="MEMBRANE-SPANNING 4-DOMAINS SUBFAMILY A MS4A -RELATED"/>
    <property type="match status" value="1"/>
</dbReference>
<feature type="transmembrane region" description="Helical" evidence="6">
    <location>
        <begin position="181"/>
        <end position="203"/>
    </location>
</feature>
<protein>
    <submittedName>
        <fullName evidence="7">Membrane-spanning 4-domains subfamily A member 8B</fullName>
    </submittedName>
</protein>
<keyword evidence="8" id="KW-1185">Reference proteome</keyword>
<feature type="transmembrane region" description="Helical" evidence="6">
    <location>
        <begin position="136"/>
        <end position="161"/>
    </location>
</feature>
<evidence type="ECO:0000313" key="8">
    <source>
        <dbReference type="Proteomes" id="UP000010552"/>
    </source>
</evidence>
<dbReference type="EMBL" id="KB030625">
    <property type="protein sequence ID" value="ELK13496.1"/>
    <property type="molecule type" value="Genomic_DNA"/>
</dbReference>
<proteinExistence type="inferred from homology"/>
<evidence type="ECO:0000256" key="2">
    <source>
        <dbReference type="ARBA" id="ARBA00009565"/>
    </source>
</evidence>
<dbReference type="GO" id="GO:0005886">
    <property type="term" value="C:plasma membrane"/>
    <property type="evidence" value="ECO:0007669"/>
    <property type="project" value="TreeGrafter"/>
</dbReference>
<dbReference type="InterPro" id="IPR030417">
    <property type="entry name" value="MS4A"/>
</dbReference>
<evidence type="ECO:0000256" key="4">
    <source>
        <dbReference type="ARBA" id="ARBA00022989"/>
    </source>
</evidence>
<keyword evidence="5 6" id="KW-0472">Membrane</keyword>
<keyword evidence="3 6" id="KW-0812">Transmembrane</keyword>